<dbReference type="InterPro" id="IPR011057">
    <property type="entry name" value="Mss4-like_sf"/>
</dbReference>
<evidence type="ECO:0000256" key="2">
    <source>
        <dbReference type="ARBA" id="ARBA00022723"/>
    </source>
</evidence>
<evidence type="ECO:0000313" key="6">
    <source>
        <dbReference type="EMBL" id="EFX04745.1"/>
    </source>
</evidence>
<reference evidence="6 7" key="1">
    <citation type="journal article" date="2011" name="Proc. Natl. Acad. Sci. U.S.A.">
        <title>Genome and transcriptome analyses of the mountain pine beetle-fungal symbiont Grosmannia clavigera, a lodgepole pine pathogen.</title>
        <authorList>
            <person name="DiGuistini S."/>
            <person name="Wang Y."/>
            <person name="Liao N.Y."/>
            <person name="Taylor G."/>
            <person name="Tanguay P."/>
            <person name="Feau N."/>
            <person name="Henrissat B."/>
            <person name="Chan S.K."/>
            <person name="Hesse-Orce U."/>
            <person name="Alamouti S.M."/>
            <person name="Tsui C.K.M."/>
            <person name="Docking R.T."/>
            <person name="Levasseur A."/>
            <person name="Haridas S."/>
            <person name="Robertson G."/>
            <person name="Birol I."/>
            <person name="Holt R.A."/>
            <person name="Marra M.A."/>
            <person name="Hamelin R.C."/>
            <person name="Hirst M."/>
            <person name="Jones S.J.M."/>
            <person name="Bohlmann J."/>
            <person name="Breuil C."/>
        </authorList>
    </citation>
    <scope>NUCLEOTIDE SEQUENCE [LARGE SCALE GENOMIC DNA]</scope>
    <source>
        <strain evidence="7">kw1407 / UAMH 11150</strain>
    </source>
</reference>
<dbReference type="Proteomes" id="UP000007796">
    <property type="component" value="Unassembled WGS sequence"/>
</dbReference>
<gene>
    <name evidence="6" type="ORF">CMQ_1673</name>
</gene>
<dbReference type="RefSeq" id="XP_014174227.1">
    <property type="nucleotide sequence ID" value="XM_014318752.1"/>
</dbReference>
<dbReference type="eggNOG" id="ENOG502SRJN">
    <property type="taxonomic scope" value="Eukaryota"/>
</dbReference>
<dbReference type="Pfam" id="PF04828">
    <property type="entry name" value="GFA"/>
    <property type="match status" value="1"/>
</dbReference>
<feature type="domain" description="CENP-V/GFA" evidence="5">
    <location>
        <begin position="1"/>
        <end position="117"/>
    </location>
</feature>
<dbReference type="GO" id="GO:0046872">
    <property type="term" value="F:metal ion binding"/>
    <property type="evidence" value="ECO:0007669"/>
    <property type="project" value="UniProtKB-KW"/>
</dbReference>
<dbReference type="InParanoid" id="F0XF78"/>
<evidence type="ECO:0000256" key="4">
    <source>
        <dbReference type="ARBA" id="ARBA00023239"/>
    </source>
</evidence>
<dbReference type="EMBL" id="GL629765">
    <property type="protein sequence ID" value="EFX04745.1"/>
    <property type="molecule type" value="Genomic_DNA"/>
</dbReference>
<dbReference type="InterPro" id="IPR006913">
    <property type="entry name" value="CENP-V/GFA"/>
</dbReference>
<keyword evidence="4" id="KW-0456">Lyase</keyword>
<dbReference type="SUPFAM" id="SSF51316">
    <property type="entry name" value="Mss4-like"/>
    <property type="match status" value="1"/>
</dbReference>
<evidence type="ECO:0000256" key="1">
    <source>
        <dbReference type="ARBA" id="ARBA00005495"/>
    </source>
</evidence>
<sequence>MDIACQCKTVTFRLPTAAPLAVYHCHCDECRHQSSSAYGTSAIFPVQGILPLEPAVRTKVSVYRRPGERYRSGRDMGCYFCTTCGSRLLHQAIEADGTGAPTVSVKGGVIVSGLDWTAAQHIYADKAVVPIPEGAVRFPGTPPSE</sequence>
<dbReference type="AlphaFoldDB" id="F0XF78"/>
<evidence type="ECO:0000256" key="3">
    <source>
        <dbReference type="ARBA" id="ARBA00022833"/>
    </source>
</evidence>
<dbReference type="PANTHER" id="PTHR33337:SF3">
    <property type="entry name" value="CENP-V_GFA DOMAIN-CONTAINING PROTEIN"/>
    <property type="match status" value="1"/>
</dbReference>
<comment type="similarity">
    <text evidence="1">Belongs to the Gfa family.</text>
</comment>
<dbReference type="PANTHER" id="PTHR33337">
    <property type="entry name" value="GFA DOMAIN-CONTAINING PROTEIN"/>
    <property type="match status" value="1"/>
</dbReference>
<dbReference type="GeneID" id="25974577"/>
<dbReference type="HOGENOM" id="CLU_055491_1_1_1"/>
<dbReference type="Gene3D" id="3.90.1590.10">
    <property type="entry name" value="glutathione-dependent formaldehyde- activating enzyme (gfa)"/>
    <property type="match status" value="1"/>
</dbReference>
<keyword evidence="2" id="KW-0479">Metal-binding</keyword>
<dbReference type="PROSITE" id="PS51891">
    <property type="entry name" value="CENP_V_GFA"/>
    <property type="match status" value="1"/>
</dbReference>
<name>F0XF78_GROCL</name>
<proteinExistence type="inferred from homology"/>
<accession>F0XF78</accession>
<dbReference type="GO" id="GO:0016846">
    <property type="term" value="F:carbon-sulfur lyase activity"/>
    <property type="evidence" value="ECO:0007669"/>
    <property type="project" value="InterPro"/>
</dbReference>
<evidence type="ECO:0000313" key="7">
    <source>
        <dbReference type="Proteomes" id="UP000007796"/>
    </source>
</evidence>
<dbReference type="OrthoDB" id="5290969at2759"/>
<keyword evidence="7" id="KW-1185">Reference proteome</keyword>
<organism evidence="7">
    <name type="scientific">Grosmannia clavigera (strain kw1407 / UAMH 11150)</name>
    <name type="common">Blue stain fungus</name>
    <name type="synonym">Graphiocladiella clavigera</name>
    <dbReference type="NCBI Taxonomy" id="655863"/>
    <lineage>
        <taxon>Eukaryota</taxon>
        <taxon>Fungi</taxon>
        <taxon>Dikarya</taxon>
        <taxon>Ascomycota</taxon>
        <taxon>Pezizomycotina</taxon>
        <taxon>Sordariomycetes</taxon>
        <taxon>Sordariomycetidae</taxon>
        <taxon>Ophiostomatales</taxon>
        <taxon>Ophiostomataceae</taxon>
        <taxon>Leptographium</taxon>
    </lineage>
</organism>
<evidence type="ECO:0000259" key="5">
    <source>
        <dbReference type="PROSITE" id="PS51891"/>
    </source>
</evidence>
<keyword evidence="3" id="KW-0862">Zinc</keyword>
<protein>
    <submittedName>
        <fullName evidence="6">Glutathione-dependent formaldehyde-activating gfa</fullName>
    </submittedName>
</protein>